<protein>
    <submittedName>
        <fullName evidence="1">Uncharacterized protein</fullName>
    </submittedName>
</protein>
<dbReference type="EMBL" id="GDID01007102">
    <property type="protein sequence ID" value="JAP89504.1"/>
    <property type="molecule type" value="Transcribed_RNA"/>
</dbReference>
<feature type="non-terminal residue" evidence="1">
    <location>
        <position position="438"/>
    </location>
</feature>
<dbReference type="InterPro" id="IPR037191">
    <property type="entry name" value="VPS9_dom_sf"/>
</dbReference>
<dbReference type="AlphaFoldDB" id="A0A146K132"/>
<accession>A0A146K132</accession>
<proteinExistence type="predicted"/>
<sequence length="438" mass="50481">QMSQQIPVNDYIYHIATLFYASQEFEQLIGQLKLEDTIKPFKQSVAKAPIDSTIDIIKFFLQDITQNVLPKLGNPWSLYGVGQHRRLHNTKPKVENLPDELQFLDPNQKLKSSHQEQEQPILSPISKSRTLIVKPPQIISPLLQERFTYLEKFLNMKENPWNICCYELVIRQLTDVLLNFDPKACFYDKKILNIYKVFRHPSNQVTPEEMGLPSFFDIETVQQLKSWNQAKKLMKNLDKFKSPSQIGLALAIIYKDVEISVGRLIEAAEYEKHCKKFRKSRILIPESPVVMSLPSETLSLSEQKLKEDKTYSFLDQQEEEKQAIQLMEFENQKLESMETSSTGQDAPPQTPNQPLIEEQEIQLYRLDPDVPPMPAKQTAFGMDEMMPSMIYLILDTQPTKLMRLISLVENFGLPSIKENGQLVEYALRTLEGAATSVA</sequence>
<gene>
    <name evidence="1" type="ORF">TPC1_31001</name>
</gene>
<dbReference type="SUPFAM" id="SSF109993">
    <property type="entry name" value="VPS9 domain"/>
    <property type="match status" value="1"/>
</dbReference>
<name>A0A146K132_9EUKA</name>
<feature type="non-terminal residue" evidence="1">
    <location>
        <position position="1"/>
    </location>
</feature>
<reference evidence="1" key="1">
    <citation type="submission" date="2015-07" db="EMBL/GenBank/DDBJ databases">
        <title>Adaptation to a free-living lifestyle via gene acquisitions in the diplomonad Trepomonas sp. PC1.</title>
        <authorList>
            <person name="Xu F."/>
            <person name="Jerlstrom-Hultqvist J."/>
            <person name="Kolisko M."/>
            <person name="Simpson A.G.B."/>
            <person name="Roger A.J."/>
            <person name="Svard S.G."/>
            <person name="Andersson J.O."/>
        </authorList>
    </citation>
    <scope>NUCLEOTIDE SEQUENCE</scope>
    <source>
        <strain evidence="1">PC1</strain>
    </source>
</reference>
<organism evidence="1">
    <name type="scientific">Trepomonas sp. PC1</name>
    <dbReference type="NCBI Taxonomy" id="1076344"/>
    <lineage>
        <taxon>Eukaryota</taxon>
        <taxon>Metamonada</taxon>
        <taxon>Diplomonadida</taxon>
        <taxon>Hexamitidae</taxon>
        <taxon>Hexamitinae</taxon>
        <taxon>Trepomonas</taxon>
    </lineage>
</organism>
<evidence type="ECO:0000313" key="1">
    <source>
        <dbReference type="EMBL" id="JAP89504.1"/>
    </source>
</evidence>